<sequence length="37" mass="4140">RLFCLSSRLIRSDIGELYGRVLQLSLWGQTESPGGQC</sequence>
<proteinExistence type="predicted"/>
<dbReference type="AlphaFoldDB" id="A0A2C6KLL1"/>
<evidence type="ECO:0000313" key="2">
    <source>
        <dbReference type="Proteomes" id="UP000221165"/>
    </source>
</evidence>
<protein>
    <submittedName>
        <fullName evidence="1">Uncharacterized protein</fullName>
    </submittedName>
</protein>
<dbReference type="GeneID" id="94432138"/>
<organism evidence="1 2">
    <name type="scientific">Cystoisospora suis</name>
    <dbReference type="NCBI Taxonomy" id="483139"/>
    <lineage>
        <taxon>Eukaryota</taxon>
        <taxon>Sar</taxon>
        <taxon>Alveolata</taxon>
        <taxon>Apicomplexa</taxon>
        <taxon>Conoidasida</taxon>
        <taxon>Coccidia</taxon>
        <taxon>Eucoccidiorida</taxon>
        <taxon>Eimeriorina</taxon>
        <taxon>Sarcocystidae</taxon>
        <taxon>Cystoisospora</taxon>
    </lineage>
</organism>
<comment type="caution">
    <text evidence="1">The sequence shown here is derived from an EMBL/GenBank/DDBJ whole genome shotgun (WGS) entry which is preliminary data.</text>
</comment>
<evidence type="ECO:0000313" key="1">
    <source>
        <dbReference type="EMBL" id="PHJ17375.1"/>
    </source>
</evidence>
<reference evidence="1 2" key="1">
    <citation type="journal article" date="2017" name="Int. J. Parasitol.">
        <title>The genome of the protozoan parasite Cystoisospora suis and a reverse vaccinology approach to identify vaccine candidates.</title>
        <authorList>
            <person name="Palmieri N."/>
            <person name="Shrestha A."/>
            <person name="Ruttkowski B."/>
            <person name="Beck T."/>
            <person name="Vogl C."/>
            <person name="Tomley F."/>
            <person name="Blake D.P."/>
            <person name="Joachim A."/>
        </authorList>
    </citation>
    <scope>NUCLEOTIDE SEQUENCE [LARGE SCALE GENOMIC DNA]</scope>
    <source>
        <strain evidence="1 2">Wien I</strain>
    </source>
</reference>
<dbReference type="Proteomes" id="UP000221165">
    <property type="component" value="Unassembled WGS sequence"/>
</dbReference>
<dbReference type="VEuPathDB" id="ToxoDB:CSUI_008803"/>
<feature type="non-terminal residue" evidence="1">
    <location>
        <position position="1"/>
    </location>
</feature>
<keyword evidence="2" id="KW-1185">Reference proteome</keyword>
<gene>
    <name evidence="1" type="ORF">CSUI_008803</name>
</gene>
<name>A0A2C6KLL1_9APIC</name>
<accession>A0A2C6KLL1</accession>
<dbReference type="RefSeq" id="XP_067919097.1">
    <property type="nucleotide sequence ID" value="XM_068068927.1"/>
</dbReference>
<dbReference type="EMBL" id="MIGC01005036">
    <property type="protein sequence ID" value="PHJ17375.1"/>
    <property type="molecule type" value="Genomic_DNA"/>
</dbReference>